<dbReference type="SFLD" id="SFLDS00005">
    <property type="entry name" value="Isoprenoid_Synthase_Type_I"/>
    <property type="match status" value="1"/>
</dbReference>
<comment type="cofactor">
    <cofactor evidence="1">
        <name>Mg(2+)</name>
        <dbReference type="ChEBI" id="CHEBI:18420"/>
    </cofactor>
</comment>
<accession>A0AAE3WL55</accession>
<name>A0AAE3WL55_BACPU</name>
<dbReference type="EMBL" id="VKQA01000002">
    <property type="protein sequence ID" value="MDR4250623.1"/>
    <property type="molecule type" value="Genomic_DNA"/>
</dbReference>
<reference evidence="2" key="1">
    <citation type="submission" date="2019-07" db="EMBL/GenBank/DDBJ databases">
        <title>Phylogenomic Reclassification of ATCC Bacillus Strains and Various Taxa within the Genus Bacillus.</title>
        <authorList>
            <person name="Riojas M.A."/>
            <person name="Frank A.M."/>
            <person name="Fenn S.L."/>
            <person name="King S."/>
            <person name="Brower S."/>
            <person name="Hazbon M.H."/>
        </authorList>
    </citation>
    <scope>NUCLEOTIDE SEQUENCE</scope>
    <source>
        <strain evidence="2">ATCC 27142</strain>
    </source>
</reference>
<sequence length="306" mass="36465">MLEVKNIPKIEECFESSINPYVKKVHEDTVNWAKINNLMNDSNIKRYERQKISYLAGRSQPYDSYDSVRLSSDYLLLFCILDDYSDNLNNQKLYDIYSKKIIEILNERAFYDDDTFLYAWHDWWKRLSIGMPDEWKKRIIQSIQNCFNSIKWEIKNEKEKCIPTLEEYVNHRMHSGSVFVCFDLIERGGRSFIPASSRSILLRDLINSINKIVNWTNDLLSFKKEFENDEIHNLVIILQKQENCSIETALDRAKEMLNIEINTFIELKNKVFISNEPFDSGMIKFISRLENGVRGHYEWSMKTKRF</sequence>
<evidence type="ECO:0000313" key="3">
    <source>
        <dbReference type="Proteomes" id="UP001182042"/>
    </source>
</evidence>
<dbReference type="PANTHER" id="PTHR35201:SF4">
    <property type="entry name" value="BETA-PINACENE SYNTHASE-RELATED"/>
    <property type="match status" value="1"/>
</dbReference>
<dbReference type="GO" id="GO:0010333">
    <property type="term" value="F:terpene synthase activity"/>
    <property type="evidence" value="ECO:0007669"/>
    <property type="project" value="InterPro"/>
</dbReference>
<proteinExistence type="inferred from homology"/>
<dbReference type="InterPro" id="IPR034686">
    <property type="entry name" value="Terpene_cyclase-like_2"/>
</dbReference>
<keyword evidence="1" id="KW-0456">Lyase</keyword>
<organism evidence="2 3">
    <name type="scientific">Bacillus pumilus</name>
    <name type="common">Bacillus mesentericus</name>
    <dbReference type="NCBI Taxonomy" id="1408"/>
    <lineage>
        <taxon>Bacteria</taxon>
        <taxon>Bacillati</taxon>
        <taxon>Bacillota</taxon>
        <taxon>Bacilli</taxon>
        <taxon>Bacillales</taxon>
        <taxon>Bacillaceae</taxon>
        <taxon>Bacillus</taxon>
    </lineage>
</organism>
<comment type="similarity">
    <text evidence="1">Belongs to the terpene synthase family.</text>
</comment>
<dbReference type="AlphaFoldDB" id="A0AAE3WL55"/>
<keyword evidence="1" id="KW-0479">Metal-binding</keyword>
<evidence type="ECO:0000313" key="2">
    <source>
        <dbReference type="EMBL" id="MDR4250623.1"/>
    </source>
</evidence>
<dbReference type="RefSeq" id="WP_034660005.1">
    <property type="nucleotide sequence ID" value="NZ_CP046127.1"/>
</dbReference>
<dbReference type="Gene3D" id="1.10.600.10">
    <property type="entry name" value="Farnesyl Diphosphate Synthase"/>
    <property type="match status" value="1"/>
</dbReference>
<dbReference type="PANTHER" id="PTHR35201">
    <property type="entry name" value="TERPENE SYNTHASE"/>
    <property type="match status" value="1"/>
</dbReference>
<dbReference type="Proteomes" id="UP001182042">
    <property type="component" value="Unassembled WGS sequence"/>
</dbReference>
<dbReference type="Pfam" id="PF19086">
    <property type="entry name" value="Terpene_syn_C_2"/>
    <property type="match status" value="1"/>
</dbReference>
<evidence type="ECO:0000256" key="1">
    <source>
        <dbReference type="RuleBase" id="RU366034"/>
    </source>
</evidence>
<comment type="caution">
    <text evidence="2">The sequence shown here is derived from an EMBL/GenBank/DDBJ whole genome shotgun (WGS) entry which is preliminary data.</text>
</comment>
<protein>
    <recommendedName>
        <fullName evidence="1">Terpene synthase</fullName>
        <ecNumber evidence="1">4.2.3.-</ecNumber>
    </recommendedName>
</protein>
<keyword evidence="1" id="KW-0460">Magnesium</keyword>
<dbReference type="SUPFAM" id="SSF48576">
    <property type="entry name" value="Terpenoid synthases"/>
    <property type="match status" value="1"/>
</dbReference>
<gene>
    <name evidence="2" type="ORF">FO508_09730</name>
</gene>
<dbReference type="GO" id="GO:0046872">
    <property type="term" value="F:metal ion binding"/>
    <property type="evidence" value="ECO:0007669"/>
    <property type="project" value="UniProtKB-KW"/>
</dbReference>
<dbReference type="EC" id="4.2.3.-" evidence="1"/>
<dbReference type="SFLD" id="SFLDG01020">
    <property type="entry name" value="Terpene_Cyclase_Like_2"/>
    <property type="match status" value="1"/>
</dbReference>
<dbReference type="InterPro" id="IPR008949">
    <property type="entry name" value="Isoprenoid_synthase_dom_sf"/>
</dbReference>